<dbReference type="PANTHER" id="PTHR16228">
    <property type="entry name" value="DIVALENT CATION TRANSPORTER SOLUTE CARRIER FAMILY 41"/>
    <property type="match status" value="1"/>
</dbReference>
<dbReference type="GO" id="GO:0016020">
    <property type="term" value="C:membrane"/>
    <property type="evidence" value="ECO:0007669"/>
    <property type="project" value="UniProtKB-SubCell"/>
</dbReference>
<comment type="similarity">
    <text evidence="2">Belongs to the SLC41A transporter family.</text>
</comment>
<keyword evidence="6 9" id="KW-1133">Transmembrane helix</keyword>
<feature type="transmembrane region" description="Helical" evidence="9">
    <location>
        <begin position="109"/>
        <end position="134"/>
    </location>
</feature>
<dbReference type="InterPro" id="IPR045349">
    <property type="entry name" value="SLC41A1-3"/>
</dbReference>
<feature type="transmembrane region" description="Helical" evidence="9">
    <location>
        <begin position="39"/>
        <end position="59"/>
    </location>
</feature>
<dbReference type="Pfam" id="PF01769">
    <property type="entry name" value="MgtE"/>
    <property type="match status" value="1"/>
</dbReference>
<dbReference type="KEGG" id="mev:Metev_1582"/>
<feature type="transmembrane region" description="Helical" evidence="9">
    <location>
        <begin position="65"/>
        <end position="88"/>
    </location>
</feature>
<comment type="subcellular location">
    <subcellularLocation>
        <location evidence="1">Membrane</location>
        <topology evidence="1">Multi-pass membrane protein</topology>
    </subcellularLocation>
</comment>
<dbReference type="OrthoDB" id="86118at2157"/>
<dbReference type="RefSeq" id="WP_013194992.1">
    <property type="nucleotide sequence ID" value="NC_014253.1"/>
</dbReference>
<keyword evidence="5" id="KW-0460">Magnesium</keyword>
<protein>
    <submittedName>
        <fullName evidence="11">MgtE integral membrane region</fullName>
    </submittedName>
</protein>
<feature type="domain" description="SLC41A/MgtE integral membrane" evidence="10">
    <location>
        <begin position="74"/>
        <end position="203"/>
    </location>
</feature>
<sequence>MHYEPETDIDNETDEFESEMIEESLSEYASIKSIISEALPFEILATFGGVVAGIILSGMTEQLELVPGLIVIAPAVLGLRGNISCTLGSRLGSAVHMGLITRVERNPELINNIAGSLTLSLILTIILGLMGHYITLLMGLDSAGALILTSIAVISGVSSGIILSIITVLLALGMFRFGFDPDNVVTPSIATLGDIISMLMLFLTTKLVIAI</sequence>
<keyword evidence="7" id="KW-0406">Ion transport</keyword>
<dbReference type="GO" id="GO:0008324">
    <property type="term" value="F:monoatomic cation transmembrane transporter activity"/>
    <property type="evidence" value="ECO:0007669"/>
    <property type="project" value="InterPro"/>
</dbReference>
<dbReference type="EMBL" id="CP002069">
    <property type="protein sequence ID" value="ADI74427.1"/>
    <property type="molecule type" value="Genomic_DNA"/>
</dbReference>
<evidence type="ECO:0000256" key="2">
    <source>
        <dbReference type="ARBA" id="ARBA00009749"/>
    </source>
</evidence>
<dbReference type="PANTHER" id="PTHR16228:SF7">
    <property type="entry name" value="SLC41A_MGTE INTEGRAL MEMBRANE DOMAIN-CONTAINING PROTEIN"/>
    <property type="match status" value="1"/>
</dbReference>
<feature type="transmembrane region" description="Helical" evidence="9">
    <location>
        <begin position="146"/>
        <end position="172"/>
    </location>
</feature>
<name>D7EAR0_METEZ</name>
<evidence type="ECO:0000256" key="8">
    <source>
        <dbReference type="ARBA" id="ARBA00023136"/>
    </source>
</evidence>
<feature type="transmembrane region" description="Helical" evidence="9">
    <location>
        <begin position="184"/>
        <end position="209"/>
    </location>
</feature>
<evidence type="ECO:0000256" key="1">
    <source>
        <dbReference type="ARBA" id="ARBA00004141"/>
    </source>
</evidence>
<proteinExistence type="inferred from homology"/>
<keyword evidence="4 9" id="KW-0812">Transmembrane</keyword>
<keyword evidence="3" id="KW-0813">Transport</keyword>
<evidence type="ECO:0000256" key="4">
    <source>
        <dbReference type="ARBA" id="ARBA00022692"/>
    </source>
</evidence>
<evidence type="ECO:0000256" key="9">
    <source>
        <dbReference type="SAM" id="Phobius"/>
    </source>
</evidence>
<evidence type="ECO:0000256" key="6">
    <source>
        <dbReference type="ARBA" id="ARBA00022989"/>
    </source>
</evidence>
<evidence type="ECO:0000256" key="5">
    <source>
        <dbReference type="ARBA" id="ARBA00022842"/>
    </source>
</evidence>
<reference evidence="11 12" key="1">
    <citation type="submission" date="2010-06" db="EMBL/GenBank/DDBJ databases">
        <title>Complete sequence chromosome of Methanohalobium evestigatum Z-7303.</title>
        <authorList>
            <consortium name="US DOE Joint Genome Institute"/>
            <person name="Lucas S."/>
            <person name="Copeland A."/>
            <person name="Lapidus A."/>
            <person name="Cheng J.-F."/>
            <person name="Bruce D."/>
            <person name="Goodwin L."/>
            <person name="Pitluck S."/>
            <person name="Saunders E."/>
            <person name="Detter J.C."/>
            <person name="Han C."/>
            <person name="Tapia R."/>
            <person name="Land M."/>
            <person name="Hauser L."/>
            <person name="Kyrpides N."/>
            <person name="Mikhailova N."/>
            <person name="Sieprawska-Lupa M."/>
            <person name="Whitman W.B."/>
            <person name="Anderson I."/>
            <person name="Woyke T."/>
        </authorList>
    </citation>
    <scope>NUCLEOTIDE SEQUENCE [LARGE SCALE GENOMIC DNA]</scope>
    <source>
        <strain evidence="12">ATCC BAA-1072 / DSM 3721 / NBRC 107634 / OCM 161 / Z-7303</strain>
    </source>
</reference>
<evidence type="ECO:0000313" key="11">
    <source>
        <dbReference type="EMBL" id="ADI74427.1"/>
    </source>
</evidence>
<dbReference type="GeneID" id="9347223"/>
<dbReference type="STRING" id="644295.Metev_1582"/>
<dbReference type="InterPro" id="IPR006667">
    <property type="entry name" value="SLC41_membr_dom"/>
</dbReference>
<gene>
    <name evidence="11" type="ordered locus">Metev_1582</name>
</gene>
<keyword evidence="8 9" id="KW-0472">Membrane</keyword>
<evidence type="ECO:0000259" key="10">
    <source>
        <dbReference type="Pfam" id="PF01769"/>
    </source>
</evidence>
<dbReference type="Proteomes" id="UP000000391">
    <property type="component" value="Chromosome"/>
</dbReference>
<dbReference type="Gene3D" id="1.10.357.20">
    <property type="entry name" value="SLC41 divalent cation transporters, integral membrane domain"/>
    <property type="match status" value="1"/>
</dbReference>
<evidence type="ECO:0000313" key="12">
    <source>
        <dbReference type="Proteomes" id="UP000000391"/>
    </source>
</evidence>
<dbReference type="SUPFAM" id="SSF161093">
    <property type="entry name" value="MgtE membrane domain-like"/>
    <property type="match status" value="1"/>
</dbReference>
<dbReference type="HOGENOM" id="CLU_111003_1_0_2"/>
<organism evidence="11 12">
    <name type="scientific">Methanohalobium evestigatum (strain ATCC BAA-1072 / DSM 3721 / NBRC 107634 / OCM 161 / Z-7303)</name>
    <dbReference type="NCBI Taxonomy" id="644295"/>
    <lineage>
        <taxon>Archaea</taxon>
        <taxon>Methanobacteriati</taxon>
        <taxon>Methanobacteriota</taxon>
        <taxon>Stenosarchaea group</taxon>
        <taxon>Methanomicrobia</taxon>
        <taxon>Methanosarcinales</taxon>
        <taxon>Methanosarcinaceae</taxon>
        <taxon>Methanohalobium</taxon>
    </lineage>
</organism>
<accession>D7EAR0</accession>
<dbReference type="AlphaFoldDB" id="D7EAR0"/>
<dbReference type="InterPro" id="IPR036739">
    <property type="entry name" value="SLC41_membr_dom_sf"/>
</dbReference>
<evidence type="ECO:0000256" key="3">
    <source>
        <dbReference type="ARBA" id="ARBA00022448"/>
    </source>
</evidence>
<keyword evidence="12" id="KW-1185">Reference proteome</keyword>
<evidence type="ECO:0000256" key="7">
    <source>
        <dbReference type="ARBA" id="ARBA00023065"/>
    </source>
</evidence>